<reference evidence="6 7" key="1">
    <citation type="journal article" date="2017" name="ISME J.">
        <title>Grape pomace compost harbors organohalide-respiring Dehalogenimonas species with novel reductive dehalogenase genes.</title>
        <authorList>
            <person name="Yang Y."/>
            <person name="Higgins S.A."/>
            <person name="Yan J."/>
            <person name="Simsir B."/>
            <person name="Chourey K."/>
            <person name="Iyer R."/>
            <person name="Hettich R.L."/>
            <person name="Baldwin B."/>
            <person name="Ogles D.M."/>
            <person name="Loffler F.E."/>
        </authorList>
    </citation>
    <scope>NUCLEOTIDE SEQUENCE [LARGE SCALE GENOMIC DNA]</scope>
    <source>
        <strain evidence="6 7">GP</strain>
    </source>
</reference>
<evidence type="ECO:0000313" key="7">
    <source>
        <dbReference type="Proteomes" id="UP000235653"/>
    </source>
</evidence>
<dbReference type="GO" id="GO:0006302">
    <property type="term" value="P:double-strand break repair"/>
    <property type="evidence" value="ECO:0007669"/>
    <property type="project" value="InterPro"/>
</dbReference>
<dbReference type="InterPro" id="IPR038729">
    <property type="entry name" value="Rad50/SbcC_AAA"/>
</dbReference>
<dbReference type="Gene3D" id="3.40.50.300">
    <property type="entry name" value="P-loop containing nucleotide triphosphate hydrolases"/>
    <property type="match status" value="2"/>
</dbReference>
<dbReference type="EMBL" id="JQAN02000006">
    <property type="protein sequence ID" value="PPD58986.1"/>
    <property type="molecule type" value="Genomic_DNA"/>
</dbReference>
<dbReference type="SUPFAM" id="SSF75712">
    <property type="entry name" value="Rad50 coiled-coil Zn hook"/>
    <property type="match status" value="1"/>
</dbReference>
<dbReference type="InterPro" id="IPR027417">
    <property type="entry name" value="P-loop_NTPase"/>
</dbReference>
<accession>A0A2P5P9K4</accession>
<evidence type="ECO:0000259" key="5">
    <source>
        <dbReference type="Pfam" id="PF13476"/>
    </source>
</evidence>
<dbReference type="AlphaFoldDB" id="A0A2P5P9K4"/>
<gene>
    <name evidence="6" type="ORF">JP09_003760</name>
</gene>
<evidence type="ECO:0000313" key="6">
    <source>
        <dbReference type="EMBL" id="PPD58986.1"/>
    </source>
</evidence>
<dbReference type="Gene3D" id="1.10.287.510">
    <property type="entry name" value="Helix hairpin bin"/>
    <property type="match status" value="1"/>
</dbReference>
<keyword evidence="4" id="KW-0175">Coiled coil</keyword>
<dbReference type="PANTHER" id="PTHR32114">
    <property type="entry name" value="ABC TRANSPORTER ABCH.3"/>
    <property type="match status" value="1"/>
</dbReference>
<comment type="similarity">
    <text evidence="1">Belongs to the SMC family. SbcC subfamily.</text>
</comment>
<keyword evidence="7" id="KW-1185">Reference proteome</keyword>
<evidence type="ECO:0000256" key="4">
    <source>
        <dbReference type="SAM" id="Coils"/>
    </source>
</evidence>
<evidence type="ECO:0000256" key="2">
    <source>
        <dbReference type="ARBA" id="ARBA00011322"/>
    </source>
</evidence>
<organism evidence="6 7">
    <name type="scientific">Dehalogenimonas etheniformans</name>
    <dbReference type="NCBI Taxonomy" id="1536648"/>
    <lineage>
        <taxon>Bacteria</taxon>
        <taxon>Bacillati</taxon>
        <taxon>Chloroflexota</taxon>
        <taxon>Dehalococcoidia</taxon>
        <taxon>Dehalococcoidales</taxon>
        <taxon>Dehalococcoidaceae</taxon>
        <taxon>Dehalogenimonas</taxon>
    </lineage>
</organism>
<proteinExistence type="inferred from homology"/>
<sequence length="857" mass="96742">MKNFLPYRGEITPLSFDGIHLACITGDNGSGKSSIIDAITWALWGKSRLRSKTTSDDDLITQGETETEISFDFRTGDNQIYRVVRRRAKPKKTGSSGQSSLNLFVGSPEGFRTISGNTIAETEVKIKNVLHLEYETFVSSAYLKQGEADHFTVLRPNERKEVLVSILGLDVYDELAEKARDKASEAASAKSLISVTMEIEQKQLERRPELESALLSSQKQLAESNEQLSKARLTLDSLKSSWQLIQTREQMLRQAESAVVDTENDLKARHNDRFEIEKRIKIHRDIVHNRAEIVDGYSRLLSARQINEDDNRKLSELRTLEQQYMQLDKQISEARHILLNKRSTWQSKFDELSLRAAKSSSLRLSLDDLGLEAEKLKERQTQFEAESRQLQVVKVEVAAIDAEEKGQVRRLAEIAEKTGMLASAGQAAICPVCEAELSEDRLKTVQTRYVAERRAAESALAMLADSKKDKAREITELERHLAMEGSLRSEVLRLGKLEAQLQTELAEAESASKRLPEGEKQITALTQQIEKGEFALEERNSIASLEQEIRKMGYDATAHRRVQAQINELEPFEKRHQELYQAEKLLTQEEKDLDKALKTISELEQRLAQRIQEADTQRQSLSQIPRIDAQQIEDAESTVKSLSISVNSDSERLGSLKQALVHLDELENSLFKKAVELKKYAVDESIYKELQASFGKNGIQAVLIESAIPEMEAEANRLLAKMTDNRMSLKLEMQRATKKGDIAETFDIKIADELGTRDYDLFSGGEAFRINFALRLALSRLLAHRSGAPLRTLVIDEGFGTQDAAGIEKLKEAIASIQDKFECVLVITHIEEFKDAFPARIEVFKTADGSDLRINYN</sequence>
<evidence type="ECO:0000256" key="1">
    <source>
        <dbReference type="ARBA" id="ARBA00006930"/>
    </source>
</evidence>
<dbReference type="Pfam" id="PF13476">
    <property type="entry name" value="AAA_23"/>
    <property type="match status" value="1"/>
</dbReference>
<dbReference type="OrthoDB" id="9795626at2"/>
<dbReference type="RefSeq" id="WP_102330472.1">
    <property type="nucleotide sequence ID" value="NZ_CP058566.2"/>
</dbReference>
<dbReference type="GO" id="GO:0016887">
    <property type="term" value="F:ATP hydrolysis activity"/>
    <property type="evidence" value="ECO:0007669"/>
    <property type="project" value="InterPro"/>
</dbReference>
<dbReference type="PANTHER" id="PTHR32114:SF2">
    <property type="entry name" value="ABC TRANSPORTER ABCH.3"/>
    <property type="match status" value="1"/>
</dbReference>
<dbReference type="SUPFAM" id="SSF52540">
    <property type="entry name" value="P-loop containing nucleoside triphosphate hydrolases"/>
    <property type="match status" value="1"/>
</dbReference>
<comment type="caution">
    <text evidence="6">The sequence shown here is derived from an EMBL/GenBank/DDBJ whole genome shotgun (WGS) entry which is preliminary data.</text>
</comment>
<feature type="domain" description="Rad50/SbcC-type AAA" evidence="5">
    <location>
        <begin position="1"/>
        <end position="221"/>
    </location>
</feature>
<name>A0A2P5P9K4_9CHLR</name>
<comment type="subunit">
    <text evidence="2">Heterodimer of SbcC and SbcD.</text>
</comment>
<dbReference type="Proteomes" id="UP000235653">
    <property type="component" value="Unassembled WGS sequence"/>
</dbReference>
<dbReference type="Pfam" id="PF13558">
    <property type="entry name" value="SbcC_Walker_B"/>
    <property type="match status" value="1"/>
</dbReference>
<feature type="coiled-coil region" evidence="4">
    <location>
        <begin position="579"/>
        <end position="620"/>
    </location>
</feature>
<protein>
    <recommendedName>
        <fullName evidence="3">Nuclease SbcCD subunit C</fullName>
    </recommendedName>
</protein>
<evidence type="ECO:0000256" key="3">
    <source>
        <dbReference type="ARBA" id="ARBA00013368"/>
    </source>
</evidence>